<evidence type="ECO:0000313" key="8">
    <source>
        <dbReference type="EMBL" id="GAA3619798.1"/>
    </source>
</evidence>
<keyword evidence="9" id="KW-1185">Reference proteome</keyword>
<keyword evidence="2" id="KW-1003">Cell membrane</keyword>
<organism evidence="8 9">
    <name type="scientific">Kineosporia mesophila</name>
    <dbReference type="NCBI Taxonomy" id="566012"/>
    <lineage>
        <taxon>Bacteria</taxon>
        <taxon>Bacillati</taxon>
        <taxon>Actinomycetota</taxon>
        <taxon>Actinomycetes</taxon>
        <taxon>Kineosporiales</taxon>
        <taxon>Kineosporiaceae</taxon>
        <taxon>Kineosporia</taxon>
    </lineage>
</organism>
<dbReference type="InterPro" id="IPR025937">
    <property type="entry name" value="PDGLE_dom"/>
</dbReference>
<keyword evidence="4 6" id="KW-1133">Transmembrane helix</keyword>
<name>A0ABP6ZX37_9ACTN</name>
<evidence type="ECO:0000256" key="4">
    <source>
        <dbReference type="ARBA" id="ARBA00022989"/>
    </source>
</evidence>
<proteinExistence type="predicted"/>
<keyword evidence="5 6" id="KW-0472">Membrane</keyword>
<protein>
    <recommendedName>
        <fullName evidence="7">PDGLE domain-containing protein</fullName>
    </recommendedName>
</protein>
<evidence type="ECO:0000256" key="3">
    <source>
        <dbReference type="ARBA" id="ARBA00022692"/>
    </source>
</evidence>
<comment type="caution">
    <text evidence="8">The sequence shown here is derived from an EMBL/GenBank/DDBJ whole genome shotgun (WGS) entry which is preliminary data.</text>
</comment>
<dbReference type="Proteomes" id="UP001501074">
    <property type="component" value="Unassembled WGS sequence"/>
</dbReference>
<reference evidence="9" key="1">
    <citation type="journal article" date="2019" name="Int. J. Syst. Evol. Microbiol.">
        <title>The Global Catalogue of Microorganisms (GCM) 10K type strain sequencing project: providing services to taxonomists for standard genome sequencing and annotation.</title>
        <authorList>
            <consortium name="The Broad Institute Genomics Platform"/>
            <consortium name="The Broad Institute Genome Sequencing Center for Infectious Disease"/>
            <person name="Wu L."/>
            <person name="Ma J."/>
        </authorList>
    </citation>
    <scope>NUCLEOTIDE SEQUENCE [LARGE SCALE GENOMIC DNA]</scope>
    <source>
        <strain evidence="9">JCM 16902</strain>
    </source>
</reference>
<dbReference type="Pfam" id="PF13190">
    <property type="entry name" value="PDGLE"/>
    <property type="match status" value="1"/>
</dbReference>
<evidence type="ECO:0000256" key="2">
    <source>
        <dbReference type="ARBA" id="ARBA00022475"/>
    </source>
</evidence>
<evidence type="ECO:0000256" key="5">
    <source>
        <dbReference type="ARBA" id="ARBA00023136"/>
    </source>
</evidence>
<evidence type="ECO:0000256" key="6">
    <source>
        <dbReference type="SAM" id="Phobius"/>
    </source>
</evidence>
<feature type="transmembrane region" description="Helical" evidence="6">
    <location>
        <begin position="71"/>
        <end position="91"/>
    </location>
</feature>
<sequence length="112" mass="11470">MRTRNLLIGLFLVSLLFAGVVSYYASSSPDGLEKVSQDHGIAANAKNHDLDGSPLAGYGVSGVGNARLSGGLAGVIGVAVVFLAASSLVLVTRRRKSNQATDETVSSSAPRP</sequence>
<dbReference type="EMBL" id="BAAAZO010000006">
    <property type="protein sequence ID" value="GAA3619798.1"/>
    <property type="molecule type" value="Genomic_DNA"/>
</dbReference>
<evidence type="ECO:0000313" key="9">
    <source>
        <dbReference type="Proteomes" id="UP001501074"/>
    </source>
</evidence>
<evidence type="ECO:0000256" key="1">
    <source>
        <dbReference type="ARBA" id="ARBA00004236"/>
    </source>
</evidence>
<keyword evidence="3 6" id="KW-0812">Transmembrane</keyword>
<accession>A0ABP6ZX37</accession>
<comment type="subcellular location">
    <subcellularLocation>
        <location evidence="1">Cell membrane</location>
    </subcellularLocation>
</comment>
<gene>
    <name evidence="8" type="ORF">GCM10022223_40820</name>
</gene>
<evidence type="ECO:0000259" key="7">
    <source>
        <dbReference type="Pfam" id="PF13190"/>
    </source>
</evidence>
<feature type="domain" description="PDGLE" evidence="7">
    <location>
        <begin position="4"/>
        <end position="94"/>
    </location>
</feature>